<keyword evidence="6 8" id="KW-0460">Magnesium</keyword>
<protein>
    <recommendedName>
        <fullName evidence="8">Ribonuclease VapC</fullName>
        <shortName evidence="8">RNase VapC</shortName>
        <ecNumber evidence="8">3.1.-.-</ecNumber>
    </recommendedName>
    <alternativeName>
        <fullName evidence="8">Toxin VapC</fullName>
    </alternativeName>
</protein>
<evidence type="ECO:0000313" key="11">
    <source>
        <dbReference type="Proteomes" id="UP000179233"/>
    </source>
</evidence>
<dbReference type="PANTHER" id="PTHR33653:SF1">
    <property type="entry name" value="RIBONUCLEASE VAPC2"/>
    <property type="match status" value="1"/>
</dbReference>
<feature type="binding site" evidence="8">
    <location>
        <position position="7"/>
    </location>
    <ligand>
        <name>Mg(2+)</name>
        <dbReference type="ChEBI" id="CHEBI:18420"/>
    </ligand>
</feature>
<evidence type="ECO:0000256" key="8">
    <source>
        <dbReference type="HAMAP-Rule" id="MF_00265"/>
    </source>
</evidence>
<proteinExistence type="inferred from homology"/>
<keyword evidence="5 8" id="KW-0378">Hydrolase</keyword>
<dbReference type="Pfam" id="PF01850">
    <property type="entry name" value="PIN"/>
    <property type="match status" value="1"/>
</dbReference>
<dbReference type="Proteomes" id="UP000179233">
    <property type="component" value="Unassembled WGS sequence"/>
</dbReference>
<keyword evidence="8" id="KW-0800">Toxin</keyword>
<evidence type="ECO:0000256" key="7">
    <source>
        <dbReference type="ARBA" id="ARBA00038093"/>
    </source>
</evidence>
<feature type="domain" description="PIN" evidence="9">
    <location>
        <begin position="4"/>
        <end position="116"/>
    </location>
</feature>
<evidence type="ECO:0000259" key="9">
    <source>
        <dbReference type="Pfam" id="PF01850"/>
    </source>
</evidence>
<accession>A0A1G1VUE3</accession>
<comment type="caution">
    <text evidence="10">The sequence shown here is derived from an EMBL/GenBank/DDBJ whole genome shotgun (WGS) entry which is preliminary data.</text>
</comment>
<dbReference type="HAMAP" id="MF_00265">
    <property type="entry name" value="VapC_Nob1"/>
    <property type="match status" value="1"/>
</dbReference>
<dbReference type="InterPro" id="IPR029060">
    <property type="entry name" value="PIN-like_dom_sf"/>
</dbReference>
<keyword evidence="2 8" id="KW-1277">Toxin-antitoxin system</keyword>
<feature type="binding site" evidence="8">
    <location>
        <position position="90"/>
    </location>
    <ligand>
        <name>Mg(2+)</name>
        <dbReference type="ChEBI" id="CHEBI:18420"/>
    </ligand>
</feature>
<dbReference type="AlphaFoldDB" id="A0A1G1VUE3"/>
<evidence type="ECO:0000256" key="6">
    <source>
        <dbReference type="ARBA" id="ARBA00022842"/>
    </source>
</evidence>
<dbReference type="EMBL" id="MHCJ01000001">
    <property type="protein sequence ID" value="OGY19035.1"/>
    <property type="molecule type" value="Genomic_DNA"/>
</dbReference>
<dbReference type="GO" id="GO:0000287">
    <property type="term" value="F:magnesium ion binding"/>
    <property type="evidence" value="ECO:0007669"/>
    <property type="project" value="UniProtKB-UniRule"/>
</dbReference>
<dbReference type="Gene3D" id="3.40.50.1010">
    <property type="entry name" value="5'-nuclease"/>
    <property type="match status" value="1"/>
</dbReference>
<dbReference type="GO" id="GO:0016787">
    <property type="term" value="F:hydrolase activity"/>
    <property type="evidence" value="ECO:0007669"/>
    <property type="project" value="UniProtKB-KW"/>
</dbReference>
<dbReference type="InterPro" id="IPR022907">
    <property type="entry name" value="VapC_family"/>
</dbReference>
<dbReference type="InterPro" id="IPR050556">
    <property type="entry name" value="Type_II_TA_system_RNase"/>
</dbReference>
<keyword evidence="3 8" id="KW-0540">Nuclease</keyword>
<keyword evidence="4 8" id="KW-0479">Metal-binding</keyword>
<name>A0A1G1VUE3_9BACT</name>
<comment type="cofactor">
    <cofactor evidence="1 8">
        <name>Mg(2+)</name>
        <dbReference type="ChEBI" id="CHEBI:18420"/>
    </cofactor>
</comment>
<gene>
    <name evidence="8" type="primary">vapC</name>
    <name evidence="10" type="ORF">A2786_05875</name>
</gene>
<evidence type="ECO:0000256" key="3">
    <source>
        <dbReference type="ARBA" id="ARBA00022722"/>
    </source>
</evidence>
<dbReference type="SUPFAM" id="SSF88723">
    <property type="entry name" value="PIN domain-like"/>
    <property type="match status" value="1"/>
</dbReference>
<evidence type="ECO:0000256" key="2">
    <source>
        <dbReference type="ARBA" id="ARBA00022649"/>
    </source>
</evidence>
<evidence type="ECO:0000256" key="5">
    <source>
        <dbReference type="ARBA" id="ARBA00022801"/>
    </source>
</evidence>
<sequence>MEKYLVDTTVLVDHLRGSHKATSFLLKFFPSISHVTVAELIQGTENKREQQAVKQAIRDLNLLPITTSISNQAIALLSKFFLSHNLQFLDALIAATALEENLILITSNAKHFSSVKRLRILNWKDIEAEH</sequence>
<evidence type="ECO:0000313" key="10">
    <source>
        <dbReference type="EMBL" id="OGY19035.1"/>
    </source>
</evidence>
<comment type="function">
    <text evidence="8">Toxic component of a toxin-antitoxin (TA) system. An RNase.</text>
</comment>
<evidence type="ECO:0000256" key="4">
    <source>
        <dbReference type="ARBA" id="ARBA00022723"/>
    </source>
</evidence>
<dbReference type="CDD" id="cd18741">
    <property type="entry name" value="PIN_VapC4-5_FitB-like"/>
    <property type="match status" value="1"/>
</dbReference>
<evidence type="ECO:0000256" key="1">
    <source>
        <dbReference type="ARBA" id="ARBA00001946"/>
    </source>
</evidence>
<organism evidence="10 11">
    <name type="scientific">Candidatus Chisholmbacteria bacterium RIFCSPHIGHO2_01_FULL_52_32</name>
    <dbReference type="NCBI Taxonomy" id="1797591"/>
    <lineage>
        <taxon>Bacteria</taxon>
        <taxon>Candidatus Chisholmiibacteriota</taxon>
    </lineage>
</organism>
<dbReference type="EC" id="3.1.-.-" evidence="8"/>
<dbReference type="PANTHER" id="PTHR33653">
    <property type="entry name" value="RIBONUCLEASE VAPC2"/>
    <property type="match status" value="1"/>
</dbReference>
<comment type="similarity">
    <text evidence="7 8">Belongs to the PINc/VapC protein family.</text>
</comment>
<dbReference type="InterPro" id="IPR002716">
    <property type="entry name" value="PIN_dom"/>
</dbReference>
<reference evidence="10 11" key="1">
    <citation type="journal article" date="2016" name="Nat. Commun.">
        <title>Thousands of microbial genomes shed light on interconnected biogeochemical processes in an aquifer system.</title>
        <authorList>
            <person name="Anantharaman K."/>
            <person name="Brown C.T."/>
            <person name="Hug L.A."/>
            <person name="Sharon I."/>
            <person name="Castelle C.J."/>
            <person name="Probst A.J."/>
            <person name="Thomas B.C."/>
            <person name="Singh A."/>
            <person name="Wilkins M.J."/>
            <person name="Karaoz U."/>
            <person name="Brodie E.L."/>
            <person name="Williams K.H."/>
            <person name="Hubbard S.S."/>
            <person name="Banfield J.F."/>
        </authorList>
    </citation>
    <scope>NUCLEOTIDE SEQUENCE [LARGE SCALE GENOMIC DNA]</scope>
</reference>
<dbReference type="GO" id="GO:0004540">
    <property type="term" value="F:RNA nuclease activity"/>
    <property type="evidence" value="ECO:0007669"/>
    <property type="project" value="InterPro"/>
</dbReference>
<dbReference type="GO" id="GO:0090729">
    <property type="term" value="F:toxin activity"/>
    <property type="evidence" value="ECO:0007669"/>
    <property type="project" value="UniProtKB-KW"/>
</dbReference>